<dbReference type="OrthoDB" id="9802264at2"/>
<dbReference type="Pfam" id="PF00005">
    <property type="entry name" value="ABC_tran"/>
    <property type="match status" value="1"/>
</dbReference>
<dbReference type="SMART" id="SM00382">
    <property type="entry name" value="AAA"/>
    <property type="match status" value="1"/>
</dbReference>
<dbReference type="PROSITE" id="PS00211">
    <property type="entry name" value="ABC_TRANSPORTER_1"/>
    <property type="match status" value="1"/>
</dbReference>
<dbReference type="Proteomes" id="UP000199334">
    <property type="component" value="Unassembled WGS sequence"/>
</dbReference>
<evidence type="ECO:0000256" key="1">
    <source>
        <dbReference type="ARBA" id="ARBA00022448"/>
    </source>
</evidence>
<dbReference type="CDD" id="cd03293">
    <property type="entry name" value="ABC_NrtD_SsuB_transporters"/>
    <property type="match status" value="1"/>
</dbReference>
<evidence type="ECO:0000256" key="2">
    <source>
        <dbReference type="ARBA" id="ARBA00022741"/>
    </source>
</evidence>
<dbReference type="PANTHER" id="PTHR42788">
    <property type="entry name" value="TAURINE IMPORT ATP-BINDING PROTEIN-RELATED"/>
    <property type="match status" value="1"/>
</dbReference>
<dbReference type="InterPro" id="IPR003439">
    <property type="entry name" value="ABC_transporter-like_ATP-bd"/>
</dbReference>
<evidence type="ECO:0000313" key="5">
    <source>
        <dbReference type="EMBL" id="SDN73563.1"/>
    </source>
</evidence>
<dbReference type="Gene3D" id="3.40.50.300">
    <property type="entry name" value="P-loop containing nucleotide triphosphate hydrolases"/>
    <property type="match status" value="1"/>
</dbReference>
<keyword evidence="3" id="KW-0067">ATP-binding</keyword>
<evidence type="ECO:0000256" key="3">
    <source>
        <dbReference type="ARBA" id="ARBA00022840"/>
    </source>
</evidence>
<dbReference type="GO" id="GO:0005524">
    <property type="term" value="F:ATP binding"/>
    <property type="evidence" value="ECO:0007669"/>
    <property type="project" value="UniProtKB-KW"/>
</dbReference>
<dbReference type="GO" id="GO:0016887">
    <property type="term" value="F:ATP hydrolysis activity"/>
    <property type="evidence" value="ECO:0007669"/>
    <property type="project" value="InterPro"/>
</dbReference>
<keyword evidence="1" id="KW-0813">Transport</keyword>
<reference evidence="5 6" key="1">
    <citation type="submission" date="2016-10" db="EMBL/GenBank/DDBJ databases">
        <authorList>
            <person name="de Groot N.N."/>
        </authorList>
    </citation>
    <scope>NUCLEOTIDE SEQUENCE [LARGE SCALE GENOMIC DNA]</scope>
    <source>
        <strain evidence="5 6">CGMCC 1.3442</strain>
    </source>
</reference>
<dbReference type="AlphaFoldDB" id="A0A1H0DU58"/>
<dbReference type="InterPro" id="IPR027417">
    <property type="entry name" value="P-loop_NTPase"/>
</dbReference>
<dbReference type="SUPFAM" id="SSF52540">
    <property type="entry name" value="P-loop containing nucleoside triphosphate hydrolases"/>
    <property type="match status" value="1"/>
</dbReference>
<proteinExistence type="predicted"/>
<dbReference type="STRING" id="237069.SAMN05216498_2941"/>
<feature type="domain" description="ABC transporter" evidence="4">
    <location>
        <begin position="4"/>
        <end position="228"/>
    </location>
</feature>
<keyword evidence="2" id="KW-0547">Nucleotide-binding</keyword>
<dbReference type="EMBL" id="FNIG01000008">
    <property type="protein sequence ID" value="SDN73563.1"/>
    <property type="molecule type" value="Genomic_DNA"/>
</dbReference>
<dbReference type="PANTHER" id="PTHR42788:SF2">
    <property type="entry name" value="ABC TRANSPORTER ATP-BINDING PROTEIN"/>
    <property type="match status" value="1"/>
</dbReference>
<dbReference type="InterPro" id="IPR017871">
    <property type="entry name" value="ABC_transporter-like_CS"/>
</dbReference>
<dbReference type="PROSITE" id="PS50893">
    <property type="entry name" value="ABC_TRANSPORTER_2"/>
    <property type="match status" value="1"/>
</dbReference>
<evidence type="ECO:0000259" key="4">
    <source>
        <dbReference type="PROSITE" id="PS50893"/>
    </source>
</evidence>
<gene>
    <name evidence="5" type="ORF">SAMN05216498_2941</name>
</gene>
<keyword evidence="6" id="KW-1185">Reference proteome</keyword>
<name>A0A1H0DU58_9BACI</name>
<evidence type="ECO:0000313" key="6">
    <source>
        <dbReference type="Proteomes" id="UP000199334"/>
    </source>
</evidence>
<dbReference type="InterPro" id="IPR050166">
    <property type="entry name" value="ABC_transporter_ATP-bind"/>
</dbReference>
<organism evidence="5 6">
    <name type="scientific">Tenuibacillus multivorans</name>
    <dbReference type="NCBI Taxonomy" id="237069"/>
    <lineage>
        <taxon>Bacteria</taxon>
        <taxon>Bacillati</taxon>
        <taxon>Bacillota</taxon>
        <taxon>Bacilli</taxon>
        <taxon>Bacillales</taxon>
        <taxon>Bacillaceae</taxon>
        <taxon>Tenuibacillus</taxon>
    </lineage>
</organism>
<dbReference type="InterPro" id="IPR003593">
    <property type="entry name" value="AAA+_ATPase"/>
</dbReference>
<dbReference type="RefSeq" id="WP_093857340.1">
    <property type="nucleotide sequence ID" value="NZ_BJVZ01000005.1"/>
</dbReference>
<protein>
    <submittedName>
        <fullName evidence="5">ABC-type nitrate/sulfonate/bicarbonate transport system, ATPase component</fullName>
    </submittedName>
</protein>
<sequence>MEHLEIRDIQKSFGSNRVLDGVNFSTEKGEFVSLLGPSGSGKSTLFRMIGGISSPSSGDVLLEGNSIKNHPGSVSYTPQTPSLMPWRSILDNVLLGQEISGKKDEEMAAQMLERAGLSGFEQAYPHELSGGMKQRVSFIRSILSPQPLILLDEPFSALDEFTRTDMQKWLLSMWSEHQRSILFVTHNIEEAIFLSDRVIVLSQRPAKVIKEFEIPFERPRKEEILLSEEFLYMKKDIYQEMRSSHASANY</sequence>
<accession>A0A1H0DU58</accession>